<dbReference type="InterPro" id="IPR022190">
    <property type="entry name" value="DUF3716"/>
</dbReference>
<name>A0A8H4RU26_9HELO</name>
<dbReference type="Pfam" id="PF12511">
    <property type="entry name" value="DUF3716"/>
    <property type="match status" value="1"/>
</dbReference>
<dbReference type="Proteomes" id="UP000566819">
    <property type="component" value="Unassembled WGS sequence"/>
</dbReference>
<evidence type="ECO:0000256" key="1">
    <source>
        <dbReference type="SAM" id="MobiDB-lite"/>
    </source>
</evidence>
<reference evidence="2 3" key="1">
    <citation type="submission" date="2020-03" db="EMBL/GenBank/DDBJ databases">
        <title>Draft Genome Sequence of Cudoniella acicularis.</title>
        <authorList>
            <person name="Buettner E."/>
            <person name="Kellner H."/>
        </authorList>
    </citation>
    <scope>NUCLEOTIDE SEQUENCE [LARGE SCALE GENOMIC DNA]</scope>
    <source>
        <strain evidence="2 3">DSM 108380</strain>
    </source>
</reference>
<feature type="compositionally biased region" description="Polar residues" evidence="1">
    <location>
        <begin position="19"/>
        <end position="38"/>
    </location>
</feature>
<dbReference type="AlphaFoldDB" id="A0A8H4RU26"/>
<dbReference type="EMBL" id="JAAMPI010000144">
    <property type="protein sequence ID" value="KAF4635050.1"/>
    <property type="molecule type" value="Genomic_DNA"/>
</dbReference>
<keyword evidence="3" id="KW-1185">Reference proteome</keyword>
<sequence length="371" mass="40659">MPPPIEDYAIVPQHDLYQHQLQEPNPNPDQQELSSQDAPLSPARATKPQPTNIPFLDRLRALPEVRSSIPWRPGQELGPEKAIDSPRVQQRGAILLIQRGKVADAPCTHCASGYGRFSQCITLEPWFQGACATCVFTSKGNKCSLRFQTSGTADGRALRYHSSNPEMLKSYIQQQGSDASKPPKKRKRQSEPAQMQSAVHASPSQQQLHANLSTTPDLDTLLQAQIASEETSGQSPQQTKKRKYQRKKPQENPDDAQDTSSNILVPERPTAGNGTPGWTAANAPHPAAEPINYIRPAPHGIVNMPTTEPARPDSSRDVNGPAAPVIDLLPKAKQRHIYSLVSGLQGGIDHLQRQLNLLKNSLGIDPDEPED</sequence>
<proteinExistence type="predicted"/>
<organism evidence="2 3">
    <name type="scientific">Cudoniella acicularis</name>
    <dbReference type="NCBI Taxonomy" id="354080"/>
    <lineage>
        <taxon>Eukaryota</taxon>
        <taxon>Fungi</taxon>
        <taxon>Dikarya</taxon>
        <taxon>Ascomycota</taxon>
        <taxon>Pezizomycotina</taxon>
        <taxon>Leotiomycetes</taxon>
        <taxon>Helotiales</taxon>
        <taxon>Tricladiaceae</taxon>
        <taxon>Cudoniella</taxon>
    </lineage>
</organism>
<dbReference type="OrthoDB" id="4368526at2759"/>
<accession>A0A8H4RU26</accession>
<feature type="region of interest" description="Disordered" evidence="1">
    <location>
        <begin position="227"/>
        <end position="283"/>
    </location>
</feature>
<evidence type="ECO:0000313" key="3">
    <source>
        <dbReference type="Proteomes" id="UP000566819"/>
    </source>
</evidence>
<feature type="region of interest" description="Disordered" evidence="1">
    <location>
        <begin position="173"/>
        <end position="209"/>
    </location>
</feature>
<gene>
    <name evidence="2" type="ORF">G7Y89_g3046</name>
</gene>
<evidence type="ECO:0000313" key="2">
    <source>
        <dbReference type="EMBL" id="KAF4635050.1"/>
    </source>
</evidence>
<protein>
    <submittedName>
        <fullName evidence="2">Uncharacterized protein</fullName>
    </submittedName>
</protein>
<feature type="region of interest" description="Disordered" evidence="1">
    <location>
        <begin position="1"/>
        <end position="55"/>
    </location>
</feature>
<feature type="compositionally biased region" description="Polar residues" evidence="1">
    <location>
        <begin position="191"/>
        <end position="209"/>
    </location>
</feature>
<comment type="caution">
    <text evidence="2">The sequence shown here is derived from an EMBL/GenBank/DDBJ whole genome shotgun (WGS) entry which is preliminary data.</text>
</comment>